<gene>
    <name evidence="1" type="ORF">C7449_11142</name>
</gene>
<dbReference type="Proteomes" id="UP000241247">
    <property type="component" value="Unassembled WGS sequence"/>
</dbReference>
<dbReference type="AlphaFoldDB" id="A0A2T5AR05"/>
<accession>A0A2T5AR05</accession>
<sequence length="99" mass="10650">MTSRTSNTDALESAFILHEQQFCVRTTSIREIRGWGIGHATNRMLADGAILVLVAEQPTIRCAQFLVDVAGLAAPADSRLNGCQPIVGRWEVGAVQALS</sequence>
<proteinExistence type="predicted"/>
<dbReference type="EMBL" id="PZZZ01000011">
    <property type="protein sequence ID" value="PTM89148.1"/>
    <property type="molecule type" value="Genomic_DNA"/>
</dbReference>
<evidence type="ECO:0000313" key="1">
    <source>
        <dbReference type="EMBL" id="PTM89148.1"/>
    </source>
</evidence>
<name>A0A2T5AR05_MYCDI</name>
<keyword evidence="2" id="KW-1185">Reference proteome</keyword>
<organism evidence="1 2">
    <name type="scientific">Mycoplana dimorpha</name>
    <dbReference type="NCBI Taxonomy" id="28320"/>
    <lineage>
        <taxon>Bacteria</taxon>
        <taxon>Pseudomonadati</taxon>
        <taxon>Pseudomonadota</taxon>
        <taxon>Alphaproteobacteria</taxon>
        <taxon>Hyphomicrobiales</taxon>
        <taxon>Rhizobiaceae</taxon>
        <taxon>Mycoplana</taxon>
    </lineage>
</organism>
<evidence type="ECO:0000313" key="2">
    <source>
        <dbReference type="Proteomes" id="UP000241247"/>
    </source>
</evidence>
<protein>
    <submittedName>
        <fullName evidence="1">Uncharacterized protein</fullName>
    </submittedName>
</protein>
<reference evidence="1 2" key="1">
    <citation type="submission" date="2018-04" db="EMBL/GenBank/DDBJ databases">
        <title>Genomic Encyclopedia of Type Strains, Phase IV (KMG-IV): sequencing the most valuable type-strain genomes for metagenomic binning, comparative biology and taxonomic classification.</title>
        <authorList>
            <person name="Goeker M."/>
        </authorList>
    </citation>
    <scope>NUCLEOTIDE SEQUENCE [LARGE SCALE GENOMIC DNA]</scope>
    <source>
        <strain evidence="1 2">DSM 7138</strain>
    </source>
</reference>
<comment type="caution">
    <text evidence="1">The sequence shown here is derived from an EMBL/GenBank/DDBJ whole genome shotgun (WGS) entry which is preliminary data.</text>
</comment>